<dbReference type="Pfam" id="PF01450">
    <property type="entry name" value="KARI_C"/>
    <property type="match status" value="1"/>
</dbReference>
<dbReference type="Pfam" id="PF07991">
    <property type="entry name" value="KARI_N"/>
    <property type="match status" value="1"/>
</dbReference>
<evidence type="ECO:0000256" key="10">
    <source>
        <dbReference type="ARBA" id="ARBA00030209"/>
    </source>
</evidence>
<dbReference type="GO" id="GO:0009507">
    <property type="term" value="C:chloroplast"/>
    <property type="evidence" value="ECO:0007669"/>
    <property type="project" value="TreeGrafter"/>
</dbReference>
<gene>
    <name evidence="16" type="ORF">TSOC_004463</name>
</gene>
<dbReference type="GO" id="GO:0016853">
    <property type="term" value="F:isomerase activity"/>
    <property type="evidence" value="ECO:0007669"/>
    <property type="project" value="UniProtKB-KW"/>
</dbReference>
<dbReference type="Gene3D" id="3.40.50.720">
    <property type="entry name" value="NAD(P)-binding Rossmann-like Domain"/>
    <property type="match status" value="1"/>
</dbReference>
<feature type="domain" description="KARI N-terminal Rossmann" evidence="14">
    <location>
        <begin position="69"/>
        <end position="271"/>
    </location>
</feature>
<keyword evidence="16" id="KW-0413">Isomerase</keyword>
<evidence type="ECO:0000259" key="14">
    <source>
        <dbReference type="PROSITE" id="PS51850"/>
    </source>
</evidence>
<dbReference type="SUPFAM" id="SSF51735">
    <property type="entry name" value="NAD(P)-binding Rossmann-fold domains"/>
    <property type="match status" value="1"/>
</dbReference>
<evidence type="ECO:0000256" key="6">
    <source>
        <dbReference type="ARBA" id="ARBA00022723"/>
    </source>
</evidence>
<dbReference type="InterPro" id="IPR000506">
    <property type="entry name" value="KARI_C"/>
</dbReference>
<dbReference type="InterPro" id="IPR036291">
    <property type="entry name" value="NAD(P)-bd_dom_sf"/>
</dbReference>
<evidence type="ECO:0000256" key="3">
    <source>
        <dbReference type="ARBA" id="ARBA00004885"/>
    </source>
</evidence>
<comment type="caution">
    <text evidence="16">The sequence shown here is derived from an EMBL/GenBank/DDBJ whole genome shotgun (WGS) entry which is preliminary data.</text>
</comment>
<dbReference type="GO" id="GO:0004455">
    <property type="term" value="F:ketol-acid reductoisomerase activity"/>
    <property type="evidence" value="ECO:0007669"/>
    <property type="project" value="UniProtKB-UniRule"/>
</dbReference>
<evidence type="ECO:0000256" key="4">
    <source>
        <dbReference type="ARBA" id="ARBA00010318"/>
    </source>
</evidence>
<feature type="domain" description="KARI C-terminal knotted" evidence="15">
    <location>
        <begin position="268"/>
        <end position="410"/>
    </location>
</feature>
<feature type="compositionally biased region" description="Low complexity" evidence="13">
    <location>
        <begin position="553"/>
        <end position="593"/>
    </location>
</feature>
<dbReference type="EMBL" id="PGGS01000110">
    <property type="protein sequence ID" value="PNH08939.1"/>
    <property type="molecule type" value="Genomic_DNA"/>
</dbReference>
<evidence type="ECO:0000256" key="12">
    <source>
        <dbReference type="PROSITE-ProRule" id="PRU01198"/>
    </source>
</evidence>
<feature type="non-terminal residue" evidence="16">
    <location>
        <position position="1"/>
    </location>
</feature>
<dbReference type="GO" id="GO:0009099">
    <property type="term" value="P:L-valine biosynthetic process"/>
    <property type="evidence" value="ECO:0007669"/>
    <property type="project" value="UniProtKB-UniRule"/>
</dbReference>
<keyword evidence="6 12" id="KW-0479">Metal-binding</keyword>
<dbReference type="SUPFAM" id="SSF48179">
    <property type="entry name" value="6-phosphogluconate dehydrogenase C-terminal domain-like"/>
    <property type="match status" value="1"/>
</dbReference>
<comment type="similarity">
    <text evidence="4 12">Belongs to the ketol-acid reductoisomerase family.</text>
</comment>
<evidence type="ECO:0000256" key="13">
    <source>
        <dbReference type="SAM" id="MobiDB-lite"/>
    </source>
</evidence>
<feature type="compositionally biased region" description="Low complexity" evidence="13">
    <location>
        <begin position="601"/>
        <end position="619"/>
    </location>
</feature>
<dbReference type="Gene3D" id="1.10.1040.10">
    <property type="entry name" value="N-(1-d-carboxylethyl)-l-norvaline Dehydrogenase, domain 2"/>
    <property type="match status" value="1"/>
</dbReference>
<accession>A0A2J8A8T5</accession>
<keyword evidence="8 12" id="KW-0560">Oxidoreductase</keyword>
<feature type="binding site" evidence="12">
    <location>
        <position position="276"/>
    </location>
    <ligand>
        <name>Mg(2+)</name>
        <dbReference type="ChEBI" id="CHEBI:18420"/>
        <label>2</label>
    </ligand>
</feature>
<feature type="compositionally biased region" description="Basic and acidic residues" evidence="13">
    <location>
        <begin position="513"/>
        <end position="525"/>
    </location>
</feature>
<keyword evidence="7 12" id="KW-0460">Magnesium</keyword>
<evidence type="ECO:0000256" key="5">
    <source>
        <dbReference type="ARBA" id="ARBA00022605"/>
    </source>
</evidence>
<evidence type="ECO:0000313" key="17">
    <source>
        <dbReference type="Proteomes" id="UP000236333"/>
    </source>
</evidence>
<reference evidence="16 17" key="1">
    <citation type="journal article" date="2017" name="Mol. Biol. Evol.">
        <title>The 4-celled Tetrabaena socialis nuclear genome reveals the essential components for genetic control of cell number at the origin of multicellularity in the volvocine lineage.</title>
        <authorList>
            <person name="Featherston J."/>
            <person name="Arakaki Y."/>
            <person name="Hanschen E.R."/>
            <person name="Ferris P.J."/>
            <person name="Michod R.E."/>
            <person name="Olson B.J.S.C."/>
            <person name="Nozaki H."/>
            <person name="Durand P.M."/>
        </authorList>
    </citation>
    <scope>NUCLEOTIDE SEQUENCE [LARGE SCALE GENOMIC DNA]</scope>
    <source>
        <strain evidence="16 17">NIES-571</strain>
    </source>
</reference>
<dbReference type="Proteomes" id="UP000236333">
    <property type="component" value="Unassembled WGS sequence"/>
</dbReference>
<dbReference type="PANTHER" id="PTHR21371:SF1">
    <property type="entry name" value="KETOL-ACID REDUCTOISOMERASE, MITOCHONDRIAL"/>
    <property type="match status" value="1"/>
</dbReference>
<evidence type="ECO:0000256" key="9">
    <source>
        <dbReference type="ARBA" id="ARBA00023304"/>
    </source>
</evidence>
<evidence type="ECO:0000256" key="11">
    <source>
        <dbReference type="ARBA" id="ARBA00030593"/>
    </source>
</evidence>
<dbReference type="AlphaFoldDB" id="A0A2J8A8T5"/>
<sequence>PFSLVNMQLLKSKTSLLAGASRRPAAQAVRPATGRRSSVRVRAAVHLDFNTKVFNKELAVFAESEEYIVRGGRDKYPLLKDAFKGIKKIGVIGWGSQAPAQAQNLRDSIAEVGMGIKVAIGLRPASPSWAEAEACNFSTAEGTLGEVFDVISSSDMVILLISDGAQAKLYPRVLAAMKPGATLGLSHGFLLGVMRNDGVDFRKDINVVLVAPKGMGPSVRRLYEQGKSVNGAGINCSFAIHQDATGTAGDIAIGWAIAVGAPFAFPTTLESEYKSDIYGERCVLLGAVHGIVEALFRRYTRQGMSDEEAFKQSVDCITGPVSRTISTKGMLAVYDSFDAEGKKVFEQAYSASYQPSLDICYEIYEDVASGNEIRSVVQSVSRFDRFPMGKIDQTYMWKVGQRVRATRVESEIPLNPFTAGVYVAVMMATVEVGPGAAGGRGMGTNPTHGANGVDGNGDRWETFPGAADAADAADADAGGAAGGGGDADAAAADVCKVLLVTESGDEQSDGEAGPEHVDSEPEAAGKHATQHDLPATTAAAATAAAECQAQHPGQGRRQGVAAGAGQQQQQLQGLGHLDPAQAQQGQPGTAQPQPAQPQPQPQQEQPAAEQQQQQAVQGAEGAGRGGGGGGVRVPLAQLARYQVWYEHNDAVVSHVDVARVRALAVCSSMRPSVDISVGGESSSVGVGAGAARTEFRSTVASATA</sequence>
<dbReference type="UniPathway" id="UPA00049">
    <property type="reaction ID" value="UER00060"/>
</dbReference>
<evidence type="ECO:0000259" key="15">
    <source>
        <dbReference type="PROSITE" id="PS51851"/>
    </source>
</evidence>
<proteinExistence type="inferred from homology"/>
<dbReference type="OrthoDB" id="10255643at2759"/>
<comment type="pathway">
    <text evidence="2">Amino-acid biosynthesis; L-valine biosynthesis; L-valine from pyruvate: step 2/4.</text>
</comment>
<dbReference type="PROSITE" id="PS51851">
    <property type="entry name" value="KARI_C"/>
    <property type="match status" value="1"/>
</dbReference>
<feature type="region of interest" description="Disordered" evidence="13">
    <location>
        <begin position="504"/>
        <end position="628"/>
    </location>
</feature>
<dbReference type="GO" id="GO:0046872">
    <property type="term" value="F:metal ion binding"/>
    <property type="evidence" value="ECO:0007669"/>
    <property type="project" value="UniProtKB-UniRule"/>
</dbReference>
<dbReference type="GO" id="GO:0005739">
    <property type="term" value="C:mitochondrion"/>
    <property type="evidence" value="ECO:0007669"/>
    <property type="project" value="TreeGrafter"/>
</dbReference>
<organism evidence="16 17">
    <name type="scientific">Tetrabaena socialis</name>
    <dbReference type="NCBI Taxonomy" id="47790"/>
    <lineage>
        <taxon>Eukaryota</taxon>
        <taxon>Viridiplantae</taxon>
        <taxon>Chlorophyta</taxon>
        <taxon>core chlorophytes</taxon>
        <taxon>Chlorophyceae</taxon>
        <taxon>CS clade</taxon>
        <taxon>Chlamydomonadales</taxon>
        <taxon>Tetrabaenaceae</taxon>
        <taxon>Tetrabaena</taxon>
    </lineage>
</organism>
<comment type="cofactor">
    <cofactor evidence="1">
        <name>Mg(2+)</name>
        <dbReference type="ChEBI" id="CHEBI:18420"/>
    </cofactor>
</comment>
<dbReference type="InterPro" id="IPR008927">
    <property type="entry name" value="6-PGluconate_DH-like_C_sf"/>
</dbReference>
<comment type="pathway">
    <text evidence="3">Amino-acid biosynthesis; L-isoleucine biosynthesis; L-isoleucine from 2-oxobutanoate: step 2/4.</text>
</comment>
<keyword evidence="5 12" id="KW-0028">Amino-acid biosynthesis</keyword>
<dbReference type="UniPathway" id="UPA00047">
    <property type="reaction ID" value="UER00056"/>
</dbReference>
<evidence type="ECO:0000256" key="8">
    <source>
        <dbReference type="ARBA" id="ARBA00023002"/>
    </source>
</evidence>
<name>A0A2J8A8T5_9CHLO</name>
<dbReference type="PROSITE" id="PS51850">
    <property type="entry name" value="KARI_N"/>
    <property type="match status" value="1"/>
</dbReference>
<keyword evidence="17" id="KW-1185">Reference proteome</keyword>
<dbReference type="InterPro" id="IPR013116">
    <property type="entry name" value="KARI_N"/>
</dbReference>
<feature type="compositionally biased region" description="Low complexity" evidence="13">
    <location>
        <begin position="535"/>
        <end position="545"/>
    </location>
</feature>
<evidence type="ECO:0000256" key="2">
    <source>
        <dbReference type="ARBA" id="ARBA00004864"/>
    </source>
</evidence>
<protein>
    <recommendedName>
        <fullName evidence="11">Acetohydroxy-acid reductoisomerase</fullName>
    </recommendedName>
    <alternativeName>
        <fullName evidence="10">Alpha-keto-beta-hydroxylacyl reductoisomerase</fullName>
    </alternativeName>
</protein>
<dbReference type="InterPro" id="IPR013023">
    <property type="entry name" value="KARI"/>
</dbReference>
<feature type="region of interest" description="Disordered" evidence="13">
    <location>
        <begin position="437"/>
        <end position="464"/>
    </location>
</feature>
<dbReference type="GO" id="GO:0009097">
    <property type="term" value="P:isoleucine biosynthetic process"/>
    <property type="evidence" value="ECO:0007669"/>
    <property type="project" value="UniProtKB-UniRule"/>
</dbReference>
<comment type="caution">
    <text evidence="12">Lacks conserved residue(s) required for the propagation of feature annotation.</text>
</comment>
<evidence type="ECO:0000313" key="16">
    <source>
        <dbReference type="EMBL" id="PNH08939.1"/>
    </source>
</evidence>
<dbReference type="InterPro" id="IPR013328">
    <property type="entry name" value="6PGD_dom2"/>
</dbReference>
<dbReference type="PANTHER" id="PTHR21371">
    <property type="entry name" value="KETOL-ACID REDUCTOISOMERASE, MITOCHONDRIAL"/>
    <property type="match status" value="1"/>
</dbReference>
<feature type="binding site" evidence="12">
    <location>
        <position position="280"/>
    </location>
    <ligand>
        <name>Mg(2+)</name>
        <dbReference type="ChEBI" id="CHEBI:18420"/>
        <label>1</label>
    </ligand>
</feature>
<evidence type="ECO:0000256" key="7">
    <source>
        <dbReference type="ARBA" id="ARBA00022842"/>
    </source>
</evidence>
<keyword evidence="9 12" id="KW-0100">Branched-chain amino acid biosynthesis</keyword>
<feature type="binding site" evidence="12">
    <location>
        <position position="276"/>
    </location>
    <ligand>
        <name>Mg(2+)</name>
        <dbReference type="ChEBI" id="CHEBI:18420"/>
        <label>1</label>
    </ligand>
</feature>
<evidence type="ECO:0000256" key="1">
    <source>
        <dbReference type="ARBA" id="ARBA00001946"/>
    </source>
</evidence>